<feature type="domain" description="Cyclic nucleotide-binding" evidence="3">
    <location>
        <begin position="44"/>
        <end position="110"/>
    </location>
</feature>
<dbReference type="eggNOG" id="COG2905">
    <property type="taxonomic scope" value="Bacteria"/>
</dbReference>
<dbReference type="InterPro" id="IPR051462">
    <property type="entry name" value="CBS_domain-containing"/>
</dbReference>
<proteinExistence type="predicted"/>
<evidence type="ECO:0000256" key="1">
    <source>
        <dbReference type="ARBA" id="ARBA00022737"/>
    </source>
</evidence>
<dbReference type="KEGG" id="ade:Adeh_3158"/>
<evidence type="ECO:0000259" key="4">
    <source>
        <dbReference type="PROSITE" id="PS51371"/>
    </source>
</evidence>
<dbReference type="CDD" id="cd04587">
    <property type="entry name" value="CBS_pair_CAP-ED_NT_Pol-beta-like_DUF294_assoc"/>
    <property type="match status" value="1"/>
</dbReference>
<dbReference type="PROSITE" id="PS51371">
    <property type="entry name" value="CBS"/>
    <property type="match status" value="1"/>
</dbReference>
<dbReference type="SUPFAM" id="SSF81593">
    <property type="entry name" value="Nucleotidyltransferase substrate binding subunit/domain"/>
    <property type="match status" value="1"/>
</dbReference>
<dbReference type="Pfam" id="PF00027">
    <property type="entry name" value="cNMP_binding"/>
    <property type="match status" value="1"/>
</dbReference>
<dbReference type="InterPro" id="IPR000595">
    <property type="entry name" value="cNMP-bd_dom"/>
</dbReference>
<dbReference type="InterPro" id="IPR014710">
    <property type="entry name" value="RmlC-like_jellyroll"/>
</dbReference>
<dbReference type="Pfam" id="PF00571">
    <property type="entry name" value="CBS"/>
    <property type="match status" value="2"/>
</dbReference>
<feature type="domain" description="CBS" evidence="4">
    <location>
        <begin position="212"/>
        <end position="269"/>
    </location>
</feature>
<dbReference type="InterPro" id="IPR005105">
    <property type="entry name" value="GlnD_Uridyltrans_N"/>
</dbReference>
<dbReference type="InterPro" id="IPR043519">
    <property type="entry name" value="NT_sf"/>
</dbReference>
<dbReference type="AlphaFoldDB" id="Q2IEC2"/>
<sequence>MDPAAALRAIPPFDRLPEPLFSDAVAHLEACAFPAGTWIARAGGEPLRHLFVVRSGTVRLERHGQSVQVLEEGETFGFTSLLTGASALDVVVEDDLLAWRLPQEVFERLLADRAFAGHFAAGLGQRLRSSLEQSPVAAFQPDLAVAVGDLLRGPAVWIEAGAPVVEAARSMRDHRISSVLLRTEPPSILTDRDLRNRVVAEGLPGSAPAAGVASGPLRTVEAATPVYQAWLALLDAGVHHLPVVREGEIAGVVTSTDLMRVSGHGPMALLRRVERLASRDRLAGYAAQVSDMVGGLLAARLDPMVIAQLVARLNDTLLRTAVRWAEAELGPAPAPWAWLSLGSEGRMEQTLLTDQDNALVFADEGLPARGWYQALADRVVADLRAAGFPACPGGYMATRWNGPMEEWRERFRTWLAEPRPQALLDAAVFLDFRRAAGALDLAPLQEVVAGAAELPLFLRGMAEQAIRFHPPPALLLRLRGASSTVDLKKHGLAPVAFLARCYALESRVAERGTLERLAAAERAGRMDPELREIVAEAYRFLVGLRLRLQLRHVAEGRPPGDEVSLSALSPVERTRLKEAFRAIRGWQDAVAFRYRL</sequence>
<dbReference type="RefSeq" id="WP_011422209.1">
    <property type="nucleotide sequence ID" value="NC_007760.1"/>
</dbReference>
<keyword evidence="1" id="KW-0677">Repeat</keyword>
<dbReference type="Gene3D" id="2.60.120.10">
    <property type="entry name" value="Jelly Rolls"/>
    <property type="match status" value="1"/>
</dbReference>
<dbReference type="CDD" id="cd05401">
    <property type="entry name" value="NT_GlnE_GlnD_like"/>
    <property type="match status" value="1"/>
</dbReference>
<dbReference type="InterPro" id="IPR046342">
    <property type="entry name" value="CBS_dom_sf"/>
</dbReference>
<dbReference type="SUPFAM" id="SSF54631">
    <property type="entry name" value="CBS-domain pair"/>
    <property type="match status" value="1"/>
</dbReference>
<dbReference type="InterPro" id="IPR018490">
    <property type="entry name" value="cNMP-bd_dom_sf"/>
</dbReference>
<reference evidence="5" key="1">
    <citation type="submission" date="2006-01" db="EMBL/GenBank/DDBJ databases">
        <title>Complete sequence of Anaeromyxobacter dehalogenans 2CP-C.</title>
        <authorList>
            <consortium name="US DOE Joint Genome Institute"/>
            <person name="Copeland A."/>
            <person name="Lucas S."/>
            <person name="Lapidus A."/>
            <person name="Barry K."/>
            <person name="Detter J.C."/>
            <person name="Glavina T."/>
            <person name="Hammon N."/>
            <person name="Israni S."/>
            <person name="Pitluck S."/>
            <person name="Brettin T."/>
            <person name="Bruce D."/>
            <person name="Han C."/>
            <person name="Tapia R."/>
            <person name="Gilna P."/>
            <person name="Kiss H."/>
            <person name="Schmutz J."/>
            <person name="Larimer F."/>
            <person name="Land M."/>
            <person name="Kyrpides N."/>
            <person name="Anderson I."/>
            <person name="Sanford R.A."/>
            <person name="Ritalahti K.M."/>
            <person name="Thomas H.S."/>
            <person name="Kirby J.R."/>
            <person name="Zhulin I.B."/>
            <person name="Loeffler F.E."/>
            <person name="Richardson P."/>
        </authorList>
    </citation>
    <scope>NUCLEOTIDE SEQUENCE</scope>
    <source>
        <strain evidence="5">2CP-C</strain>
    </source>
</reference>
<dbReference type="Pfam" id="PF10335">
    <property type="entry name" value="DUF294_C"/>
    <property type="match status" value="1"/>
</dbReference>
<name>Q2IEC2_ANADE</name>
<accession>Q2IEC2</accession>
<dbReference type="GO" id="GO:0008773">
    <property type="term" value="F:[protein-PII] uridylyltransferase activity"/>
    <property type="evidence" value="ECO:0007669"/>
    <property type="project" value="InterPro"/>
</dbReference>
<dbReference type="Proteomes" id="UP000001935">
    <property type="component" value="Chromosome"/>
</dbReference>
<dbReference type="OrthoDB" id="9808528at2"/>
<dbReference type="PANTHER" id="PTHR48108:SF31">
    <property type="entry name" value="CBS DOMAIN AND CYCLIC NUCLEOTIDE-REGULATED NUCLEOTIDYLTRANSFERASE"/>
    <property type="match status" value="1"/>
</dbReference>
<dbReference type="Gene3D" id="3.10.580.10">
    <property type="entry name" value="CBS-domain"/>
    <property type="match status" value="1"/>
</dbReference>
<dbReference type="HOGENOM" id="CLU_027866_1_0_7"/>
<gene>
    <name evidence="5" type="ordered locus">Adeh_3158</name>
</gene>
<dbReference type="SMART" id="SM00116">
    <property type="entry name" value="CBS"/>
    <property type="match status" value="2"/>
</dbReference>
<dbReference type="STRING" id="290397.Adeh_3158"/>
<dbReference type="PROSITE" id="PS50042">
    <property type="entry name" value="CNMP_BINDING_3"/>
    <property type="match status" value="1"/>
</dbReference>
<protein>
    <submittedName>
        <fullName evidence="5">Cyclic nucleotide-binding domain (CNMP-BD) protein</fullName>
    </submittedName>
</protein>
<dbReference type="EMBL" id="CP000251">
    <property type="protein sequence ID" value="ABC82927.1"/>
    <property type="molecule type" value="Genomic_DNA"/>
</dbReference>
<dbReference type="SUPFAM" id="SSF81301">
    <property type="entry name" value="Nucleotidyltransferase"/>
    <property type="match status" value="1"/>
</dbReference>
<dbReference type="InterPro" id="IPR018821">
    <property type="entry name" value="DUF294_put_nucleoTrafse_sb-bd"/>
</dbReference>
<evidence type="ECO:0000256" key="2">
    <source>
        <dbReference type="PROSITE-ProRule" id="PRU00703"/>
    </source>
</evidence>
<dbReference type="Pfam" id="PF03445">
    <property type="entry name" value="DUF294"/>
    <property type="match status" value="1"/>
</dbReference>
<evidence type="ECO:0000313" key="5">
    <source>
        <dbReference type="EMBL" id="ABC82927.1"/>
    </source>
</evidence>
<dbReference type="CDD" id="cd00038">
    <property type="entry name" value="CAP_ED"/>
    <property type="match status" value="1"/>
</dbReference>
<evidence type="ECO:0000313" key="6">
    <source>
        <dbReference type="Proteomes" id="UP000001935"/>
    </source>
</evidence>
<organism evidence="5 6">
    <name type="scientific">Anaeromyxobacter dehalogenans (strain 2CP-C)</name>
    <dbReference type="NCBI Taxonomy" id="290397"/>
    <lineage>
        <taxon>Bacteria</taxon>
        <taxon>Pseudomonadati</taxon>
        <taxon>Myxococcota</taxon>
        <taxon>Myxococcia</taxon>
        <taxon>Myxococcales</taxon>
        <taxon>Cystobacterineae</taxon>
        <taxon>Anaeromyxobacteraceae</taxon>
        <taxon>Anaeromyxobacter</taxon>
    </lineage>
</organism>
<evidence type="ECO:0000259" key="3">
    <source>
        <dbReference type="PROSITE" id="PS50042"/>
    </source>
</evidence>
<dbReference type="PANTHER" id="PTHR48108">
    <property type="entry name" value="CBS DOMAIN-CONTAINING PROTEIN CBSX2, CHLOROPLASTIC"/>
    <property type="match status" value="1"/>
</dbReference>
<keyword evidence="2" id="KW-0129">CBS domain</keyword>
<dbReference type="SMART" id="SM00100">
    <property type="entry name" value="cNMP"/>
    <property type="match status" value="1"/>
</dbReference>
<dbReference type="SUPFAM" id="SSF51206">
    <property type="entry name" value="cAMP-binding domain-like"/>
    <property type="match status" value="1"/>
</dbReference>
<dbReference type="InterPro" id="IPR000644">
    <property type="entry name" value="CBS_dom"/>
</dbReference>